<evidence type="ECO:0000256" key="1">
    <source>
        <dbReference type="SAM" id="MobiDB-lite"/>
    </source>
</evidence>
<reference evidence="2" key="1">
    <citation type="submission" date="2021-11" db="EMBL/GenBank/DDBJ databases">
        <authorList>
            <person name="Schell T."/>
        </authorList>
    </citation>
    <scope>NUCLEOTIDE SEQUENCE</scope>
    <source>
        <strain evidence="2">M5</strain>
    </source>
</reference>
<accession>A0A8J2S6T4</accession>
<proteinExistence type="predicted"/>
<evidence type="ECO:0000313" key="2">
    <source>
        <dbReference type="EMBL" id="CAH0111731.1"/>
    </source>
</evidence>
<feature type="region of interest" description="Disordered" evidence="1">
    <location>
        <begin position="1"/>
        <end position="34"/>
    </location>
</feature>
<comment type="caution">
    <text evidence="2">The sequence shown here is derived from an EMBL/GenBank/DDBJ whole genome shotgun (WGS) entry which is preliminary data.</text>
</comment>
<dbReference type="Proteomes" id="UP000789390">
    <property type="component" value="Unassembled WGS sequence"/>
</dbReference>
<organism evidence="2 3">
    <name type="scientific">Daphnia galeata</name>
    <dbReference type="NCBI Taxonomy" id="27404"/>
    <lineage>
        <taxon>Eukaryota</taxon>
        <taxon>Metazoa</taxon>
        <taxon>Ecdysozoa</taxon>
        <taxon>Arthropoda</taxon>
        <taxon>Crustacea</taxon>
        <taxon>Branchiopoda</taxon>
        <taxon>Diplostraca</taxon>
        <taxon>Cladocera</taxon>
        <taxon>Anomopoda</taxon>
        <taxon>Daphniidae</taxon>
        <taxon>Daphnia</taxon>
    </lineage>
</organism>
<sequence>MNDQQQNETTMLIANSSNRVESGESSNSDSFTSLSEQLGILEERLADCTCTMTPVDNTVKTRL</sequence>
<name>A0A8J2S6T4_9CRUS</name>
<keyword evidence="3" id="KW-1185">Reference proteome</keyword>
<evidence type="ECO:0000313" key="3">
    <source>
        <dbReference type="Proteomes" id="UP000789390"/>
    </source>
</evidence>
<dbReference type="AlphaFoldDB" id="A0A8J2S6T4"/>
<protein>
    <submittedName>
        <fullName evidence="2">Uncharacterized protein</fullName>
    </submittedName>
</protein>
<dbReference type="EMBL" id="CAKKLH010000316">
    <property type="protein sequence ID" value="CAH0111731.1"/>
    <property type="molecule type" value="Genomic_DNA"/>
</dbReference>
<gene>
    <name evidence="2" type="ORF">DGAL_LOCUS15385</name>
</gene>